<keyword evidence="3" id="KW-1185">Reference proteome</keyword>
<gene>
    <name evidence="2" type="ORF">OOT00_15500</name>
</gene>
<accession>A0ABT3NER9</accession>
<dbReference type="EMBL" id="JAPFPW010000037">
    <property type="protein sequence ID" value="MCW7755387.1"/>
    <property type="molecule type" value="Genomic_DNA"/>
</dbReference>
<protein>
    <submittedName>
        <fullName evidence="2">Glutaredoxin family protein</fullName>
    </submittedName>
</protein>
<evidence type="ECO:0000313" key="2">
    <source>
        <dbReference type="EMBL" id="MCW7755387.1"/>
    </source>
</evidence>
<sequence>MLQVFSASWCPHCQKAIRWLRDNDIPFQVVNIETAETSLVEKVVAINGGEDWVVPTLEYEGKWRKGMVFEPQSFKQDLIELGMTVPDHD</sequence>
<reference evidence="2 3" key="1">
    <citation type="submission" date="2022-11" db="EMBL/GenBank/DDBJ databases">
        <title>Desulfobotulus tamanensis H1 sp. nov. - anaerobic, alkaliphilic, sulphate reducing bacterium isolated from terrestrial mud volcano.</title>
        <authorList>
            <person name="Frolova A."/>
            <person name="Merkel A.Y."/>
            <person name="Slobodkin A.I."/>
        </authorList>
    </citation>
    <scope>NUCLEOTIDE SEQUENCE [LARGE SCALE GENOMIC DNA]</scope>
    <source>
        <strain evidence="2 3">H1</strain>
    </source>
</reference>
<dbReference type="Proteomes" id="UP001209681">
    <property type="component" value="Unassembled WGS sequence"/>
</dbReference>
<evidence type="ECO:0000313" key="3">
    <source>
        <dbReference type="Proteomes" id="UP001209681"/>
    </source>
</evidence>
<proteinExistence type="predicted"/>
<dbReference type="InterPro" id="IPR011767">
    <property type="entry name" value="GLR_AS"/>
</dbReference>
<evidence type="ECO:0000259" key="1">
    <source>
        <dbReference type="Pfam" id="PF00462"/>
    </source>
</evidence>
<organism evidence="2 3">
    <name type="scientific">Desulfobotulus pelophilus</name>
    <dbReference type="NCBI Taxonomy" id="2823377"/>
    <lineage>
        <taxon>Bacteria</taxon>
        <taxon>Pseudomonadati</taxon>
        <taxon>Thermodesulfobacteriota</taxon>
        <taxon>Desulfobacteria</taxon>
        <taxon>Desulfobacterales</taxon>
        <taxon>Desulfobacteraceae</taxon>
        <taxon>Desulfobotulus</taxon>
    </lineage>
</organism>
<name>A0ABT3NER9_9BACT</name>
<dbReference type="RefSeq" id="WP_265426335.1">
    <property type="nucleotide sequence ID" value="NZ_JAPFPW010000037.1"/>
</dbReference>
<dbReference type="PROSITE" id="PS00195">
    <property type="entry name" value="GLUTAREDOXIN_1"/>
    <property type="match status" value="1"/>
</dbReference>
<dbReference type="SUPFAM" id="SSF52833">
    <property type="entry name" value="Thioredoxin-like"/>
    <property type="match status" value="1"/>
</dbReference>
<dbReference type="PROSITE" id="PS51354">
    <property type="entry name" value="GLUTAREDOXIN_2"/>
    <property type="match status" value="1"/>
</dbReference>
<dbReference type="InterPro" id="IPR002109">
    <property type="entry name" value="Glutaredoxin"/>
</dbReference>
<dbReference type="Gene3D" id="3.40.30.10">
    <property type="entry name" value="Glutaredoxin"/>
    <property type="match status" value="1"/>
</dbReference>
<dbReference type="InterPro" id="IPR036249">
    <property type="entry name" value="Thioredoxin-like_sf"/>
</dbReference>
<feature type="domain" description="Glutaredoxin" evidence="1">
    <location>
        <begin position="4"/>
        <end position="47"/>
    </location>
</feature>
<dbReference type="Pfam" id="PF00462">
    <property type="entry name" value="Glutaredoxin"/>
    <property type="match status" value="1"/>
</dbReference>
<dbReference type="CDD" id="cd02976">
    <property type="entry name" value="NrdH"/>
    <property type="match status" value="1"/>
</dbReference>
<comment type="caution">
    <text evidence="2">The sequence shown here is derived from an EMBL/GenBank/DDBJ whole genome shotgun (WGS) entry which is preliminary data.</text>
</comment>